<keyword evidence="3" id="KW-0540">Nuclease</keyword>
<sequence length="129" mass="15383">MEKDVTEWFETASIDRYDLLKEYAKENRQHMTAAEKTLWTLLRQTVYGFKFRRQHPINDFIADFICLEAKLIIEVDGAYHSEPQQQKNDQVRTDILSDMGYKVIRFTNEEALSNPKAVLRTIKEELYYK</sequence>
<dbReference type="InterPro" id="IPR047216">
    <property type="entry name" value="Endonuclease_DUF559_bact"/>
</dbReference>
<dbReference type="PANTHER" id="PTHR38590:SF1">
    <property type="entry name" value="BLL0828 PROTEIN"/>
    <property type="match status" value="1"/>
</dbReference>
<dbReference type="InterPro" id="IPR007569">
    <property type="entry name" value="DUF559"/>
</dbReference>
<dbReference type="Pfam" id="PF04480">
    <property type="entry name" value="DUF559"/>
    <property type="match status" value="1"/>
</dbReference>
<protein>
    <submittedName>
        <fullName evidence="2">Cytosine methyltransferase</fullName>
    </submittedName>
    <submittedName>
        <fullName evidence="3">Endonuclease domain-containing protein</fullName>
    </submittedName>
</protein>
<keyword evidence="3" id="KW-0378">Hydrolase</keyword>
<dbReference type="OrthoDB" id="9798754at2"/>
<feature type="domain" description="DUF559" evidence="1">
    <location>
        <begin position="20"/>
        <end position="126"/>
    </location>
</feature>
<dbReference type="Gene3D" id="3.40.960.10">
    <property type="entry name" value="VSR Endonuclease"/>
    <property type="match status" value="1"/>
</dbReference>
<dbReference type="CDD" id="cd01038">
    <property type="entry name" value="Endonuclease_DUF559"/>
    <property type="match status" value="1"/>
</dbReference>
<evidence type="ECO:0000313" key="4">
    <source>
        <dbReference type="Proteomes" id="UP000060345"/>
    </source>
</evidence>
<dbReference type="GO" id="GO:0032259">
    <property type="term" value="P:methylation"/>
    <property type="evidence" value="ECO:0007669"/>
    <property type="project" value="UniProtKB-KW"/>
</dbReference>
<keyword evidence="3" id="KW-0255">Endonuclease</keyword>
<proteinExistence type="predicted"/>
<keyword evidence="5" id="KW-1185">Reference proteome</keyword>
<dbReference type="STRING" id="1236517.ADJ77_00795"/>
<dbReference type="PANTHER" id="PTHR38590">
    <property type="entry name" value="BLL0828 PROTEIN"/>
    <property type="match status" value="1"/>
</dbReference>
<reference evidence="2 4" key="1">
    <citation type="submission" date="2015-07" db="EMBL/GenBank/DDBJ databases">
        <authorList>
            <person name="Noorani M."/>
        </authorList>
    </citation>
    <scope>NUCLEOTIDE SEQUENCE [LARGE SCALE GENOMIC DNA]</scope>
    <source>
        <strain evidence="2 4">W1435</strain>
    </source>
</reference>
<dbReference type="GO" id="GO:0008168">
    <property type="term" value="F:methyltransferase activity"/>
    <property type="evidence" value="ECO:0007669"/>
    <property type="project" value="UniProtKB-KW"/>
</dbReference>
<dbReference type="Proteomes" id="UP000060345">
    <property type="component" value="Chromosome 1"/>
</dbReference>
<dbReference type="InterPro" id="IPR011335">
    <property type="entry name" value="Restrct_endonuc-II-like"/>
</dbReference>
<gene>
    <name evidence="2" type="ORF">ADJ77_00795</name>
    <name evidence="3" type="ORF">J5A51_07945</name>
</gene>
<dbReference type="RefSeq" id="WP_025078025.1">
    <property type="nucleotide sequence ID" value="NZ_BAKO01000007.1"/>
</dbReference>
<evidence type="ECO:0000313" key="5">
    <source>
        <dbReference type="Proteomes" id="UP000682005"/>
    </source>
</evidence>
<dbReference type="KEGG" id="pfus:ADJ77_00795"/>
<dbReference type="AlphaFoldDB" id="A0A0K1NLR0"/>
<dbReference type="GO" id="GO:0004519">
    <property type="term" value="F:endonuclease activity"/>
    <property type="evidence" value="ECO:0007669"/>
    <property type="project" value="UniProtKB-KW"/>
</dbReference>
<dbReference type="Proteomes" id="UP000682005">
    <property type="component" value="Chromosome 1"/>
</dbReference>
<evidence type="ECO:0000259" key="1">
    <source>
        <dbReference type="Pfam" id="PF04480"/>
    </source>
</evidence>
<dbReference type="SUPFAM" id="SSF52980">
    <property type="entry name" value="Restriction endonuclease-like"/>
    <property type="match status" value="1"/>
</dbReference>
<keyword evidence="2" id="KW-0808">Transferase</keyword>
<evidence type="ECO:0000313" key="2">
    <source>
        <dbReference type="EMBL" id="AKU69621.1"/>
    </source>
</evidence>
<evidence type="ECO:0000313" key="3">
    <source>
        <dbReference type="EMBL" id="QUB87387.1"/>
    </source>
</evidence>
<keyword evidence="2" id="KW-0489">Methyltransferase</keyword>
<accession>A0A0K1NLR0</accession>
<organism evidence="2 4">
    <name type="scientific">Prevotella fusca JCM 17724</name>
    <dbReference type="NCBI Taxonomy" id="1236517"/>
    <lineage>
        <taxon>Bacteria</taxon>
        <taxon>Pseudomonadati</taxon>
        <taxon>Bacteroidota</taxon>
        <taxon>Bacteroidia</taxon>
        <taxon>Bacteroidales</taxon>
        <taxon>Prevotellaceae</taxon>
        <taxon>Prevotella</taxon>
    </lineage>
</organism>
<dbReference type="EMBL" id="CP012074">
    <property type="protein sequence ID" value="AKU69621.1"/>
    <property type="molecule type" value="Genomic_DNA"/>
</dbReference>
<dbReference type="EMBL" id="CP072370">
    <property type="protein sequence ID" value="QUB87387.1"/>
    <property type="molecule type" value="Genomic_DNA"/>
</dbReference>
<reference evidence="3 5" key="2">
    <citation type="submission" date="2021-03" db="EMBL/GenBank/DDBJ databases">
        <title>Human Oral Microbial Genomes.</title>
        <authorList>
            <person name="Johnston C.D."/>
            <person name="Chen T."/>
            <person name="Dewhirst F.E."/>
        </authorList>
    </citation>
    <scope>NUCLEOTIDE SEQUENCE [LARGE SCALE GENOMIC DNA]</scope>
    <source>
        <strain evidence="3 5">W1435</strain>
    </source>
</reference>
<name>A0A0K1NLR0_9BACT</name>